<dbReference type="EMBL" id="SNSC02000020">
    <property type="protein sequence ID" value="TID15533.1"/>
    <property type="molecule type" value="Genomic_DNA"/>
</dbReference>
<reference evidence="2 3" key="1">
    <citation type="submission" date="2019-04" db="EMBL/GenBank/DDBJ databases">
        <title>High contiguity whole genome sequence and gene annotation resource for two Venturia nashicola isolates.</title>
        <authorList>
            <person name="Prokchorchik M."/>
            <person name="Won K."/>
            <person name="Lee Y."/>
            <person name="Choi E.D."/>
            <person name="Segonzac C."/>
            <person name="Sohn K.H."/>
        </authorList>
    </citation>
    <scope>NUCLEOTIDE SEQUENCE [LARGE SCALE GENOMIC DNA]</scope>
    <source>
        <strain evidence="2 3">PRI2</strain>
    </source>
</reference>
<feature type="domain" description="NAD-dependent epimerase/dehydratase" evidence="1">
    <location>
        <begin position="19"/>
        <end position="215"/>
    </location>
</feature>
<evidence type="ECO:0000313" key="2">
    <source>
        <dbReference type="EMBL" id="TID15533.1"/>
    </source>
</evidence>
<dbReference type="PANTHER" id="PTHR43103">
    <property type="entry name" value="NUCLEOSIDE-DIPHOSPHATE-SUGAR EPIMERASE"/>
    <property type="match status" value="1"/>
</dbReference>
<evidence type="ECO:0000259" key="1">
    <source>
        <dbReference type="Pfam" id="PF01370"/>
    </source>
</evidence>
<dbReference type="Proteomes" id="UP000298493">
    <property type="component" value="Unassembled WGS sequence"/>
</dbReference>
<name>A0A4Z1NLB8_9PEZI</name>
<organism evidence="2 3">
    <name type="scientific">Venturia nashicola</name>
    <dbReference type="NCBI Taxonomy" id="86259"/>
    <lineage>
        <taxon>Eukaryota</taxon>
        <taxon>Fungi</taxon>
        <taxon>Dikarya</taxon>
        <taxon>Ascomycota</taxon>
        <taxon>Pezizomycotina</taxon>
        <taxon>Dothideomycetes</taxon>
        <taxon>Pleosporomycetidae</taxon>
        <taxon>Venturiales</taxon>
        <taxon>Venturiaceae</taxon>
        <taxon>Venturia</taxon>
    </lineage>
</organism>
<dbReference type="PANTHER" id="PTHR43103:SF6">
    <property type="entry name" value="PUTATIVE-RELATED"/>
    <property type="match status" value="1"/>
</dbReference>
<gene>
    <name evidence="2" type="ORF">E6O75_ATG07861</name>
</gene>
<dbReference type="CDD" id="cd08946">
    <property type="entry name" value="SDR_e"/>
    <property type="match status" value="1"/>
</dbReference>
<dbReference type="SUPFAM" id="SSF51735">
    <property type="entry name" value="NAD(P)-binding Rossmann-fold domains"/>
    <property type="match status" value="1"/>
</dbReference>
<dbReference type="AlphaFoldDB" id="A0A4Z1NLB8"/>
<dbReference type="InterPro" id="IPR036291">
    <property type="entry name" value="NAD(P)-bd_dom_sf"/>
</dbReference>
<dbReference type="InterPro" id="IPR001509">
    <property type="entry name" value="Epimerase_deHydtase"/>
</dbReference>
<comment type="caution">
    <text evidence="2">The sequence shown here is derived from an EMBL/GenBank/DDBJ whole genome shotgun (WGS) entry which is preliminary data.</text>
</comment>
<protein>
    <submittedName>
        <fullName evidence="2">UDP-glucose 4-epimerase</fullName>
    </submittedName>
</protein>
<keyword evidence="3" id="KW-1185">Reference proteome</keyword>
<dbReference type="Gene3D" id="3.40.50.720">
    <property type="entry name" value="NAD(P)-binding Rossmann-like Domain"/>
    <property type="match status" value="1"/>
</dbReference>
<proteinExistence type="predicted"/>
<evidence type="ECO:0000313" key="3">
    <source>
        <dbReference type="Proteomes" id="UP000298493"/>
    </source>
</evidence>
<dbReference type="Pfam" id="PF01370">
    <property type="entry name" value="Epimerase"/>
    <property type="match status" value="1"/>
</dbReference>
<dbReference type="STRING" id="86259.A0A4Z1NLB8"/>
<sequence length="312" mass="34947">MSRPRPIPRHTQSVVGKRIVFTGGSGKAGRHVIPYLLGKGHKILNLDLVPFPDNQVFTLKTDLTQSGQVFNALTTHFDFEGYEGQSVPQPPDVVIHFAAYARNMLVPDNETFAANVTSTYNVLEAACKLGVKKIIIASSETTYGICFTQGEPTIDHLPLSEDDDVNPMDSYAISKLCGERAARGLARRFGVDIYALRIGNVIEPHEYATDFPKHVGEPETRRRNVWSYIDARDLGQICDLCVKRSGLGFQIFNATNDTITTTEPTLKFLEKACPDVNLTREMDEWEAPLSNKKAVVVLGFKEEHNWRQYYKP</sequence>
<accession>A0A4Z1NLB8</accession>